<evidence type="ECO:0000259" key="2">
    <source>
        <dbReference type="PROSITE" id="PS50089"/>
    </source>
</evidence>
<dbReference type="InterPro" id="IPR001841">
    <property type="entry name" value="Znf_RING"/>
</dbReference>
<proteinExistence type="predicted"/>
<name>E3RJB0_PYRTT</name>
<dbReference type="OrthoDB" id="3681417at2759"/>
<accession>E3RJB0</accession>
<keyword evidence="1" id="KW-0863">Zinc-finger</keyword>
<feature type="domain" description="RING-type" evidence="2">
    <location>
        <begin position="26"/>
        <end position="88"/>
    </location>
</feature>
<dbReference type="Proteomes" id="UP000001067">
    <property type="component" value="Unassembled WGS sequence"/>
</dbReference>
<protein>
    <recommendedName>
        <fullName evidence="2">RING-type domain-containing protein</fullName>
    </recommendedName>
</protein>
<sequence>MEVHQQVFTYLSAAIEECTPPPGETCSICQEGVEEPAPQYGDTSDADEVSADPVFIKVCGPKHFFHTACIIHWWCSGEPMLDTCPIDRAVAFDRTRVPQPPVDEFDIPHFLGHDIEEQDYARLAGVQLTRHERTIMEIDQRYERVIMEIDQRHQRTIMEIDQRHQRTIMEIDEYFLRSMQAYHQRNAAFDLRLQVGDAEEMPGRGYGYSSPDARAARGYWHF</sequence>
<evidence type="ECO:0000313" key="3">
    <source>
        <dbReference type="EMBL" id="EFQ94189.1"/>
    </source>
</evidence>
<dbReference type="GO" id="GO:0008270">
    <property type="term" value="F:zinc ion binding"/>
    <property type="evidence" value="ECO:0007669"/>
    <property type="project" value="UniProtKB-KW"/>
</dbReference>
<dbReference type="SUPFAM" id="SSF57850">
    <property type="entry name" value="RING/U-box"/>
    <property type="match status" value="1"/>
</dbReference>
<dbReference type="KEGG" id="pte:PTT_08212"/>
<reference evidence="3 4" key="1">
    <citation type="journal article" date="2010" name="Genome Biol.">
        <title>A first genome assembly of the barley fungal pathogen Pyrenophora teres f. teres.</title>
        <authorList>
            <person name="Ellwood S.R."/>
            <person name="Liu Z."/>
            <person name="Syme R.A."/>
            <person name="Lai Z."/>
            <person name="Hane J.K."/>
            <person name="Keiper F."/>
            <person name="Moffat C.S."/>
            <person name="Oliver R.P."/>
            <person name="Friesen T.L."/>
        </authorList>
    </citation>
    <scope>NUCLEOTIDE SEQUENCE [LARGE SCALE GENOMIC DNA]</scope>
    <source>
        <strain evidence="3 4">0-1</strain>
    </source>
</reference>
<keyword evidence="4" id="KW-1185">Reference proteome</keyword>
<dbReference type="PROSITE" id="PS50089">
    <property type="entry name" value="ZF_RING_2"/>
    <property type="match status" value="1"/>
</dbReference>
<keyword evidence="1" id="KW-0479">Metal-binding</keyword>
<dbReference type="CDD" id="cd16448">
    <property type="entry name" value="RING-H2"/>
    <property type="match status" value="1"/>
</dbReference>
<evidence type="ECO:0000313" key="4">
    <source>
        <dbReference type="Proteomes" id="UP000001067"/>
    </source>
</evidence>
<gene>
    <name evidence="3" type="ORF">PTT_08212</name>
</gene>
<dbReference type="InterPro" id="IPR013083">
    <property type="entry name" value="Znf_RING/FYVE/PHD"/>
</dbReference>
<dbReference type="AlphaFoldDB" id="E3RJB0"/>
<dbReference type="HOGENOM" id="CLU_1245926_0_0_1"/>
<evidence type="ECO:0000256" key="1">
    <source>
        <dbReference type="PROSITE-ProRule" id="PRU00175"/>
    </source>
</evidence>
<dbReference type="Gene3D" id="3.30.40.10">
    <property type="entry name" value="Zinc/RING finger domain, C3HC4 (zinc finger)"/>
    <property type="match status" value="1"/>
</dbReference>
<keyword evidence="1" id="KW-0862">Zinc</keyword>
<organism evidence="4">
    <name type="scientific">Pyrenophora teres f. teres (strain 0-1)</name>
    <name type="common">Barley net blotch fungus</name>
    <name type="synonym">Drechslera teres f. teres</name>
    <dbReference type="NCBI Taxonomy" id="861557"/>
    <lineage>
        <taxon>Eukaryota</taxon>
        <taxon>Fungi</taxon>
        <taxon>Dikarya</taxon>
        <taxon>Ascomycota</taxon>
        <taxon>Pezizomycotina</taxon>
        <taxon>Dothideomycetes</taxon>
        <taxon>Pleosporomycetidae</taxon>
        <taxon>Pleosporales</taxon>
        <taxon>Pleosporineae</taxon>
        <taxon>Pleosporaceae</taxon>
        <taxon>Pyrenophora</taxon>
    </lineage>
</organism>
<dbReference type="EMBL" id="GL533460">
    <property type="protein sequence ID" value="EFQ94189.1"/>
    <property type="molecule type" value="Genomic_DNA"/>
</dbReference>